<comment type="caution">
    <text evidence="2">The sequence shown here is derived from an EMBL/GenBank/DDBJ whole genome shotgun (WGS) entry which is preliminary data.</text>
</comment>
<dbReference type="HOGENOM" id="CLU_1336438_0_0_10"/>
<feature type="domain" description="Immunity protein 25" evidence="1">
    <location>
        <begin position="1"/>
        <end position="131"/>
    </location>
</feature>
<name>A0A0F5IQM5_9BACT</name>
<dbReference type="PATRIC" id="fig|1203610.3.peg.5186"/>
<evidence type="ECO:0000313" key="2">
    <source>
        <dbReference type="EMBL" id="KKB47432.1"/>
    </source>
</evidence>
<dbReference type="STRING" id="1203610.HMPREF1536_05076"/>
<dbReference type="EMBL" id="AQHW01000029">
    <property type="protein sequence ID" value="KKB47432.1"/>
    <property type="molecule type" value="Genomic_DNA"/>
</dbReference>
<dbReference type="AlphaFoldDB" id="A0A0F5IQM5"/>
<dbReference type="Pfam" id="PF15564">
    <property type="entry name" value="Imm25"/>
    <property type="match status" value="1"/>
</dbReference>
<organism evidence="2 3">
    <name type="scientific">Parabacteroides gordonii MS-1 = DSM 23371</name>
    <dbReference type="NCBI Taxonomy" id="1203610"/>
    <lineage>
        <taxon>Bacteria</taxon>
        <taxon>Pseudomonadati</taxon>
        <taxon>Bacteroidota</taxon>
        <taxon>Bacteroidia</taxon>
        <taxon>Bacteroidales</taxon>
        <taxon>Tannerellaceae</taxon>
        <taxon>Parabacteroides</taxon>
    </lineage>
</organism>
<evidence type="ECO:0000259" key="1">
    <source>
        <dbReference type="Pfam" id="PF15564"/>
    </source>
</evidence>
<reference evidence="2 3" key="1">
    <citation type="submission" date="2013-04" db="EMBL/GenBank/DDBJ databases">
        <title>The Genome Sequence of Parabacteroides gordonii DSM 23371.</title>
        <authorList>
            <consortium name="The Broad Institute Genomics Platform"/>
            <person name="Earl A."/>
            <person name="Ward D."/>
            <person name="Feldgarden M."/>
            <person name="Gevers D."/>
            <person name="Martens E."/>
            <person name="Sakamoto M."/>
            <person name="Benno Y."/>
            <person name="Suzuki N."/>
            <person name="Matsunaga N."/>
            <person name="Koshihara K."/>
            <person name="Seki M."/>
            <person name="Komiya H."/>
            <person name="Walker B."/>
            <person name="Young S."/>
            <person name="Zeng Q."/>
            <person name="Gargeya S."/>
            <person name="Fitzgerald M."/>
            <person name="Haas B."/>
            <person name="Abouelleil A."/>
            <person name="Allen A.W."/>
            <person name="Alvarado L."/>
            <person name="Arachchi H.M."/>
            <person name="Berlin A.M."/>
            <person name="Chapman S.B."/>
            <person name="Gainer-Dewar J."/>
            <person name="Goldberg J."/>
            <person name="Griggs A."/>
            <person name="Gujja S."/>
            <person name="Hansen M."/>
            <person name="Howarth C."/>
            <person name="Imamovic A."/>
            <person name="Ireland A."/>
            <person name="Larimer J."/>
            <person name="McCowan C."/>
            <person name="Murphy C."/>
            <person name="Pearson M."/>
            <person name="Poon T.W."/>
            <person name="Priest M."/>
            <person name="Roberts A."/>
            <person name="Saif S."/>
            <person name="Shea T."/>
            <person name="Sisk P."/>
            <person name="Sykes S."/>
            <person name="Wortman J."/>
            <person name="Nusbaum C."/>
            <person name="Birren B."/>
        </authorList>
    </citation>
    <scope>NUCLEOTIDE SEQUENCE [LARGE SCALE GENOMIC DNA]</scope>
    <source>
        <strain evidence="2 3">MS-1</strain>
    </source>
</reference>
<dbReference type="InterPro" id="IPR029085">
    <property type="entry name" value="Imm25"/>
</dbReference>
<dbReference type="RefSeq" id="WP_150115651.1">
    <property type="nucleotide sequence ID" value="NZ_AUAE01000041.1"/>
</dbReference>
<gene>
    <name evidence="2" type="ORF">HMPREF1536_05076</name>
</gene>
<protein>
    <recommendedName>
        <fullName evidence="1">Immunity protein 25 domain-containing protein</fullName>
    </recommendedName>
</protein>
<sequence>MKSEFHSVINEFQRLLNEYNFKCPKKLWYDDLICLSKHIIDIYYCYIIARVYKHNGSLEVTMWVGVIDRPDDGLENLSANIKIQIGYNQTCDETFFKECEGKIVNIIESGSLVNLINVSQIEMKTPSFHNGRYEVFTLYLMPFYKMVLEQANYNKKILNSKKNCRVIIENIFNNNLSGEMKMFFDKLGLNSTIDIIWELCYIYSL</sequence>
<accession>A0A0F5IQM5</accession>
<evidence type="ECO:0000313" key="3">
    <source>
        <dbReference type="Proteomes" id="UP000033035"/>
    </source>
</evidence>
<keyword evidence="3" id="KW-1185">Reference proteome</keyword>
<dbReference type="Proteomes" id="UP000033035">
    <property type="component" value="Unassembled WGS sequence"/>
</dbReference>
<proteinExistence type="predicted"/>